<dbReference type="Proteomes" id="UP000242857">
    <property type="component" value="Unassembled WGS sequence"/>
</dbReference>
<dbReference type="STRING" id="213588.SAMN02745204_00487"/>
<dbReference type="RefSeq" id="WP_072755040.1">
    <property type="nucleotide sequence ID" value="NZ_FQUK01000005.1"/>
</dbReference>
<keyword evidence="1" id="KW-1133">Transmembrane helix</keyword>
<protein>
    <submittedName>
        <fullName evidence="2">Uncharacterized protein</fullName>
    </submittedName>
</protein>
<dbReference type="OrthoDB" id="6058816at2"/>
<dbReference type="EMBL" id="FQUK01000005">
    <property type="protein sequence ID" value="SHE45963.1"/>
    <property type="molecule type" value="Genomic_DNA"/>
</dbReference>
<evidence type="ECO:0000313" key="3">
    <source>
        <dbReference type="Proteomes" id="UP000242857"/>
    </source>
</evidence>
<keyword evidence="1" id="KW-0472">Membrane</keyword>
<dbReference type="AlphaFoldDB" id="A0A1M4TNC5"/>
<gene>
    <name evidence="2" type="ORF">SAMN02745204_00487</name>
</gene>
<proteinExistence type="predicted"/>
<evidence type="ECO:0000256" key="1">
    <source>
        <dbReference type="SAM" id="Phobius"/>
    </source>
</evidence>
<organism evidence="2 3">
    <name type="scientific">Thermomonas hydrothermalis</name>
    <dbReference type="NCBI Taxonomy" id="213588"/>
    <lineage>
        <taxon>Bacteria</taxon>
        <taxon>Pseudomonadati</taxon>
        <taxon>Pseudomonadota</taxon>
        <taxon>Gammaproteobacteria</taxon>
        <taxon>Lysobacterales</taxon>
        <taxon>Lysobacteraceae</taxon>
        <taxon>Thermomonas</taxon>
    </lineage>
</organism>
<sequence>MDGQPPLKTFRESRWRYSQFVVLGLIVAGLVKWLSPLGWLAALGIGAAVGVAYLLFEKKRGVI</sequence>
<reference evidence="3" key="1">
    <citation type="submission" date="2016-11" db="EMBL/GenBank/DDBJ databases">
        <authorList>
            <person name="Varghese N."/>
            <person name="Submissions S."/>
        </authorList>
    </citation>
    <scope>NUCLEOTIDE SEQUENCE [LARGE SCALE GENOMIC DNA]</scope>
    <source>
        <strain evidence="3">DSM 14834</strain>
    </source>
</reference>
<accession>A0A1M4TNC5</accession>
<keyword evidence="3" id="KW-1185">Reference proteome</keyword>
<feature type="transmembrane region" description="Helical" evidence="1">
    <location>
        <begin position="37"/>
        <end position="56"/>
    </location>
</feature>
<name>A0A1M4TNC5_9GAMM</name>
<keyword evidence="1" id="KW-0812">Transmembrane</keyword>
<evidence type="ECO:0000313" key="2">
    <source>
        <dbReference type="EMBL" id="SHE45963.1"/>
    </source>
</evidence>